<dbReference type="Pfam" id="PF03968">
    <property type="entry name" value="LptD_N"/>
    <property type="match status" value="1"/>
</dbReference>
<evidence type="ECO:0000256" key="1">
    <source>
        <dbReference type="ARBA" id="ARBA00023237"/>
    </source>
</evidence>
<evidence type="ECO:0000313" key="5">
    <source>
        <dbReference type="Proteomes" id="UP000009061"/>
    </source>
</evidence>
<dbReference type="HOGENOM" id="CLU_375940_0_0_6"/>
<gene>
    <name evidence="4" type="ORF">WIGMOR_0019</name>
</gene>
<dbReference type="InterPro" id="IPR007543">
    <property type="entry name" value="LptD_C"/>
</dbReference>
<dbReference type="InterPro" id="IPR005653">
    <property type="entry name" value="OstA-like_N"/>
</dbReference>
<dbReference type="GO" id="GO:0061024">
    <property type="term" value="P:membrane organization"/>
    <property type="evidence" value="ECO:0007669"/>
    <property type="project" value="InterPro"/>
</dbReference>
<evidence type="ECO:0000259" key="2">
    <source>
        <dbReference type="Pfam" id="PF03968"/>
    </source>
</evidence>
<feature type="domain" description="LptD C-terminal" evidence="3">
    <location>
        <begin position="294"/>
        <end position="658"/>
    </location>
</feature>
<dbReference type="Pfam" id="PF04453">
    <property type="entry name" value="LptD"/>
    <property type="match status" value="1"/>
</dbReference>
<keyword evidence="1" id="KW-0998">Cell outer membrane</keyword>
<dbReference type="OrthoDB" id="9760225at2"/>
<dbReference type="STRING" id="1142511.WIGMOR_0019"/>
<dbReference type="InterPro" id="IPR050218">
    <property type="entry name" value="LptD"/>
</dbReference>
<proteinExistence type="predicted"/>
<keyword evidence="5" id="KW-1185">Reference proteome</keyword>
<dbReference type="EMBL" id="CP003315">
    <property type="protein sequence ID" value="AFA40881.1"/>
    <property type="molecule type" value="Genomic_DNA"/>
</dbReference>
<keyword evidence="1" id="KW-0472">Membrane</keyword>
<dbReference type="GO" id="GO:0009279">
    <property type="term" value="C:cell outer membrane"/>
    <property type="evidence" value="ECO:0007669"/>
    <property type="project" value="TreeGrafter"/>
</dbReference>
<dbReference type="PANTHER" id="PTHR30189:SF1">
    <property type="entry name" value="LPS-ASSEMBLY PROTEIN LPTD"/>
    <property type="match status" value="1"/>
</dbReference>
<dbReference type="AlphaFoldDB" id="H6Q498"/>
<organism evidence="4 5">
    <name type="scientific">Wigglesworthia glossinidia endosymbiont of Glossina morsitans morsitans</name>
    <name type="common">Yale colony</name>
    <dbReference type="NCBI Taxonomy" id="1142511"/>
    <lineage>
        <taxon>Bacteria</taxon>
        <taxon>Pseudomonadati</taxon>
        <taxon>Pseudomonadota</taxon>
        <taxon>Gammaproteobacteria</taxon>
        <taxon>Enterobacterales</taxon>
        <taxon>Erwiniaceae</taxon>
        <taxon>Wigglesworthia</taxon>
    </lineage>
</organism>
<protein>
    <submittedName>
        <fullName evidence="4">Organic solvent tolerance protein</fullName>
    </submittedName>
</protein>
<dbReference type="GO" id="GO:1990351">
    <property type="term" value="C:transporter complex"/>
    <property type="evidence" value="ECO:0007669"/>
    <property type="project" value="TreeGrafter"/>
</dbReference>
<dbReference type="KEGG" id="wgl:WIGMOR_0019"/>
<feature type="domain" description="Organic solvent tolerance-like N-terminal" evidence="2">
    <location>
        <begin position="52"/>
        <end position="187"/>
    </location>
</feature>
<reference evidence="4 5" key="1">
    <citation type="journal article" date="2012" name="MBio">
        <title>Insight into the transmission biology and species-specific functional capabilities of tsetse (Diptera: glossinidae) obligate symbiont wigglesworthia.</title>
        <authorList>
            <person name="Rio R.V."/>
            <person name="Symula R.E."/>
            <person name="Wang J."/>
            <person name="Lohs C."/>
            <person name="Wu Y.N."/>
            <person name="Snyder A.K."/>
            <person name="Bjornson R.D."/>
            <person name="Oshima K."/>
            <person name="Biehl B.S."/>
            <person name="Perna N.T."/>
            <person name="Hattori M."/>
            <person name="Aksoy S."/>
        </authorList>
    </citation>
    <scope>NUCLEOTIDE SEQUENCE [LARGE SCALE GENOMIC DNA]</scope>
    <source>
        <strain evidence="4">WGM</strain>
    </source>
</reference>
<dbReference type="Proteomes" id="UP000009061">
    <property type="component" value="Chromosome"/>
</dbReference>
<dbReference type="eggNOG" id="COG1452">
    <property type="taxonomic scope" value="Bacteria"/>
</dbReference>
<evidence type="ECO:0000259" key="3">
    <source>
        <dbReference type="Pfam" id="PF04453"/>
    </source>
</evidence>
<dbReference type="RefSeq" id="WP_014353820.1">
    <property type="nucleotide sequence ID" value="NC_016893.1"/>
</dbReference>
<name>H6Q498_WIGGL</name>
<dbReference type="PANTHER" id="PTHR30189">
    <property type="entry name" value="LPS-ASSEMBLY PROTEIN"/>
    <property type="match status" value="1"/>
</dbReference>
<accession>H6Q498</accession>
<sequence>MKQLINNLFFFSFLTLYGIKALSKVTGCDNFDILQKTKHTNSSLHLEKNKLYIYSDSINIEFPNKFFFIGNAKIYQNKSLFFAKKFKIINEKQRTLIFATDDVKYIFNSDFYITGVKAFFVKQTGDLDFYKINYHFFNDNIFGNATLFKIRNDNKLVLLKNGSISICKYKCYLWKISGSKIIYNRIKKTIKIWNPKIYFKKFPVFYFPYLKINLNNNFNHFVPSINYNNKSGFSILFSYQSNLFKNYYFYIFPKYTTNHGFEFNNKLFYTNNLNKQQYVNFRWLKSKKNNDYIWFFRWNYEESLNNNININAHYLNSNNLFYFINTFELNKKNFIENDIVTQLKLNFSNKNWKIESAYRKFYVYTADKGAYNTSPYLYFKYNVNDKNMYLNFQLFGELTQFQIKKDLFSKITRTHIEPTFFNTFFYSGISFNNEIKLIIMNYYEYNYNNTFLKKVNKYAPQFKTNIHLLKNIIINYKSYFQSMQLKFQYVYMPYHKKNDMKLKYVPCMLNIDYFNISNNICYNYLNPFSHSNKATLEWKTYIYDNKYIERFNMSFKKILNFEPSYTKKFRHKYPNFFGIANWKINKYLKLNSAFQLDQINKRFLKFDTQIIYQKNYYSYFLGYRFLSQYWINYFQLNQKIQNNIYEIQFSGKFLLKNRFFILASNSYNLNPIKYLKNTFNIEYNASCFTYKLQYEQKINFQKNDYKKIEQSIFLNIGLKQSNDVYLQKIELKNNINVN</sequence>
<evidence type="ECO:0000313" key="4">
    <source>
        <dbReference type="EMBL" id="AFA40881.1"/>
    </source>
</evidence>